<comment type="caution">
    <text evidence="1">The sequence shown here is derived from an EMBL/GenBank/DDBJ whole genome shotgun (WGS) entry which is preliminary data.</text>
</comment>
<proteinExistence type="predicted"/>
<evidence type="ECO:0000313" key="2">
    <source>
        <dbReference type="Proteomes" id="UP000663842"/>
    </source>
</evidence>
<evidence type="ECO:0008006" key="3">
    <source>
        <dbReference type="Google" id="ProtNLM"/>
    </source>
</evidence>
<dbReference type="Proteomes" id="UP000663842">
    <property type="component" value="Unassembled WGS sequence"/>
</dbReference>
<protein>
    <recommendedName>
        <fullName evidence="3">F-box domain-containing protein</fullName>
    </recommendedName>
</protein>
<gene>
    <name evidence="1" type="ORF">UXM345_LOCUS316</name>
</gene>
<dbReference type="EMBL" id="CAJOBF010000012">
    <property type="protein sequence ID" value="CAF3722827.1"/>
    <property type="molecule type" value="Genomic_DNA"/>
</dbReference>
<name>A0A818WBQ5_9BILA</name>
<organism evidence="1 2">
    <name type="scientific">Rotaria magnacalcarata</name>
    <dbReference type="NCBI Taxonomy" id="392030"/>
    <lineage>
        <taxon>Eukaryota</taxon>
        <taxon>Metazoa</taxon>
        <taxon>Spiralia</taxon>
        <taxon>Gnathifera</taxon>
        <taxon>Rotifera</taxon>
        <taxon>Eurotatoria</taxon>
        <taxon>Bdelloidea</taxon>
        <taxon>Philodinida</taxon>
        <taxon>Philodinidae</taxon>
        <taxon>Rotaria</taxon>
    </lineage>
</organism>
<accession>A0A818WBQ5</accession>
<reference evidence="1" key="1">
    <citation type="submission" date="2021-02" db="EMBL/GenBank/DDBJ databases">
        <authorList>
            <person name="Nowell W R."/>
        </authorList>
    </citation>
    <scope>NUCLEOTIDE SEQUENCE</scope>
</reference>
<evidence type="ECO:0000313" key="1">
    <source>
        <dbReference type="EMBL" id="CAF3722827.1"/>
    </source>
</evidence>
<dbReference type="AlphaFoldDB" id="A0A818WBQ5"/>
<sequence>MEGSLLTLIDSPDEALLLILKNLDNIEVLYLFIDLNKSFNKLVHDSIFTNHLTMIRCSSNGSFDRLDDHIHDRFCSQILPSIHHNIKWLDVACSSMEDVLLCTSYPNLSGLDLHHIERDIALQETPLTHIFQDKISSLAIGVVRCERLKLHIKLDKFADCLYLLDSRFDSLENVFLDICQISTPEIVINNKKELSKLKAFSLYSDRPTFQYNELIVPLLYRMVNLEELDLHLVVHFYSLSNEDCQHSFNDFKNNKIISCVDYFPDFKHGQCHIYSYPYRAKTYEYITNNFPGGLFKYVREVSLYDDRLFEHDFFVKIAESFPFMEQLTIYNRKPQTNKFYEQSNYDSQHLSPIQYSYLSVFELFWAHDDYVEQFLLDIKTSLIRTVNLQVLVSTLDRVTHSFTRDATRTNCRKLFSIYVPRDISISTQLKDYFPHTKACTISISTCPRNGLPL</sequence>